<keyword evidence="5 14" id="KW-0808">Transferase</keyword>
<evidence type="ECO:0000256" key="8">
    <source>
        <dbReference type="ARBA" id="ARBA00022840"/>
    </source>
</evidence>
<evidence type="ECO:0000256" key="7">
    <source>
        <dbReference type="ARBA" id="ARBA00022777"/>
    </source>
</evidence>
<dbReference type="CDD" id="cd00483">
    <property type="entry name" value="HPPK"/>
    <property type="match status" value="1"/>
</dbReference>
<dbReference type="PANTHER" id="PTHR43071">
    <property type="entry name" value="2-AMINO-4-HYDROXY-6-HYDROXYMETHYLDIHYDROPTERIDINE PYROPHOSPHOKINASE"/>
    <property type="match status" value="1"/>
</dbReference>
<dbReference type="OrthoDB" id="9808041at2"/>
<dbReference type="InterPro" id="IPR000550">
    <property type="entry name" value="Hppk"/>
</dbReference>
<evidence type="ECO:0000256" key="2">
    <source>
        <dbReference type="ARBA" id="ARBA00005810"/>
    </source>
</evidence>
<organism evidence="14 15">
    <name type="scientific">Marinicauda algicola</name>
    <dbReference type="NCBI Taxonomy" id="2029849"/>
    <lineage>
        <taxon>Bacteria</taxon>
        <taxon>Pseudomonadati</taxon>
        <taxon>Pseudomonadota</taxon>
        <taxon>Alphaproteobacteria</taxon>
        <taxon>Maricaulales</taxon>
        <taxon>Maricaulaceae</taxon>
        <taxon>Marinicauda</taxon>
    </lineage>
</organism>
<keyword evidence="6" id="KW-0547">Nucleotide-binding</keyword>
<dbReference type="UniPathway" id="UPA00077">
    <property type="reaction ID" value="UER00155"/>
</dbReference>
<dbReference type="Pfam" id="PF01288">
    <property type="entry name" value="HPPK"/>
    <property type="match status" value="1"/>
</dbReference>
<dbReference type="EC" id="2.7.6.3" evidence="3"/>
<evidence type="ECO:0000256" key="12">
    <source>
        <dbReference type="ARBA" id="ARBA00033413"/>
    </source>
</evidence>
<comment type="function">
    <text evidence="10">Catalyzes the transfer of pyrophosphate from adenosine triphosphate (ATP) to 6-hydroxymethyl-7,8-dihydropterin, an enzymatic step in folate biosynthesis pathway.</text>
</comment>
<dbReference type="GO" id="GO:0003848">
    <property type="term" value="F:2-amino-4-hydroxy-6-hydroxymethyldihydropteridine diphosphokinase activity"/>
    <property type="evidence" value="ECO:0007669"/>
    <property type="project" value="UniProtKB-EC"/>
</dbReference>
<keyword evidence="15" id="KW-1185">Reference proteome</keyword>
<keyword evidence="9" id="KW-0289">Folate biosynthesis</keyword>
<dbReference type="RefSeq" id="WP_135997428.1">
    <property type="nucleotide sequence ID" value="NZ_CP071057.1"/>
</dbReference>
<evidence type="ECO:0000256" key="9">
    <source>
        <dbReference type="ARBA" id="ARBA00022909"/>
    </source>
</evidence>
<protein>
    <recommendedName>
        <fullName evidence="4">2-amino-4-hydroxy-6-hydroxymethyldihydropteridine pyrophosphokinase</fullName>
        <ecNumber evidence="3">2.7.6.3</ecNumber>
    </recommendedName>
    <alternativeName>
        <fullName evidence="11">6-hydroxymethyl-7,8-dihydropterin pyrophosphokinase</fullName>
    </alternativeName>
    <alternativeName>
        <fullName evidence="12">7,8-dihydro-6-hydroxymethylpterin-pyrophosphokinase</fullName>
    </alternativeName>
</protein>
<comment type="similarity">
    <text evidence="2">Belongs to the HPPK family.</text>
</comment>
<keyword evidence="8" id="KW-0067">ATP-binding</keyword>
<evidence type="ECO:0000313" key="14">
    <source>
        <dbReference type="EMBL" id="TGY87455.1"/>
    </source>
</evidence>
<dbReference type="SUPFAM" id="SSF55083">
    <property type="entry name" value="6-hydroxymethyl-7,8-dihydropterin pyrophosphokinase, HPPK"/>
    <property type="match status" value="1"/>
</dbReference>
<dbReference type="InterPro" id="IPR035907">
    <property type="entry name" value="Hppk_sf"/>
</dbReference>
<dbReference type="GO" id="GO:0016301">
    <property type="term" value="F:kinase activity"/>
    <property type="evidence" value="ECO:0007669"/>
    <property type="project" value="UniProtKB-KW"/>
</dbReference>
<evidence type="ECO:0000256" key="1">
    <source>
        <dbReference type="ARBA" id="ARBA00005051"/>
    </source>
</evidence>
<keyword evidence="7 14" id="KW-0418">Kinase</keyword>
<gene>
    <name evidence="14" type="primary">folK</name>
    <name evidence="14" type="ORF">E5163_15430</name>
</gene>
<dbReference type="GO" id="GO:0005524">
    <property type="term" value="F:ATP binding"/>
    <property type="evidence" value="ECO:0007669"/>
    <property type="project" value="UniProtKB-KW"/>
</dbReference>
<accession>A0A4S2GWJ6</accession>
<dbReference type="Gene3D" id="3.30.70.560">
    <property type="entry name" value="7,8-Dihydro-6-hydroxymethylpterin-pyrophosphokinase HPPK"/>
    <property type="match status" value="1"/>
</dbReference>
<dbReference type="GO" id="GO:0046656">
    <property type="term" value="P:folic acid biosynthetic process"/>
    <property type="evidence" value="ECO:0007669"/>
    <property type="project" value="UniProtKB-KW"/>
</dbReference>
<evidence type="ECO:0000256" key="10">
    <source>
        <dbReference type="ARBA" id="ARBA00029409"/>
    </source>
</evidence>
<dbReference type="Proteomes" id="UP000308054">
    <property type="component" value="Unassembled WGS sequence"/>
</dbReference>
<dbReference type="NCBIfam" id="TIGR01498">
    <property type="entry name" value="folK"/>
    <property type="match status" value="1"/>
</dbReference>
<dbReference type="PANTHER" id="PTHR43071:SF1">
    <property type="entry name" value="2-AMINO-4-HYDROXY-6-HYDROXYMETHYLDIHYDROPTERIDINE PYROPHOSPHOKINASE"/>
    <property type="match status" value="1"/>
</dbReference>
<evidence type="ECO:0000256" key="6">
    <source>
        <dbReference type="ARBA" id="ARBA00022741"/>
    </source>
</evidence>
<dbReference type="PROSITE" id="PS00794">
    <property type="entry name" value="HPPK"/>
    <property type="match status" value="1"/>
</dbReference>
<evidence type="ECO:0000313" key="15">
    <source>
        <dbReference type="Proteomes" id="UP000308054"/>
    </source>
</evidence>
<dbReference type="AlphaFoldDB" id="A0A4S2GWJ6"/>
<evidence type="ECO:0000256" key="4">
    <source>
        <dbReference type="ARBA" id="ARBA00016218"/>
    </source>
</evidence>
<comment type="caution">
    <text evidence="14">The sequence shown here is derived from an EMBL/GenBank/DDBJ whole genome shotgun (WGS) entry which is preliminary data.</text>
</comment>
<dbReference type="EMBL" id="SRXW01000006">
    <property type="protein sequence ID" value="TGY87455.1"/>
    <property type="molecule type" value="Genomic_DNA"/>
</dbReference>
<evidence type="ECO:0000256" key="5">
    <source>
        <dbReference type="ARBA" id="ARBA00022679"/>
    </source>
</evidence>
<name>A0A4S2GWJ6_9PROT</name>
<dbReference type="GO" id="GO:0046654">
    <property type="term" value="P:tetrahydrofolate biosynthetic process"/>
    <property type="evidence" value="ECO:0007669"/>
    <property type="project" value="UniProtKB-UniPathway"/>
</dbReference>
<feature type="domain" description="7,8-dihydro-6-hydroxymethylpterin-pyrophosphokinase" evidence="13">
    <location>
        <begin position="94"/>
        <end position="105"/>
    </location>
</feature>
<reference evidence="14 15" key="1">
    <citation type="journal article" date="2017" name="Int. J. Syst. Evol. Microbiol.">
        <title>Marinicauda algicola sp. nov., isolated from a marine red alga Rhodosorus marinus.</title>
        <authorList>
            <person name="Jeong S.E."/>
            <person name="Jeon S.H."/>
            <person name="Chun B.H."/>
            <person name="Kim D.W."/>
            <person name="Jeon C.O."/>
        </authorList>
    </citation>
    <scope>NUCLEOTIDE SEQUENCE [LARGE SCALE GENOMIC DNA]</scope>
    <source>
        <strain evidence="14 15">JCM 31718</strain>
    </source>
</reference>
<proteinExistence type="inferred from homology"/>
<sequence>MKHDPGIYIALGSNQPYRRKTPAQTLCFALGALRTAGVAVESASRPWKTPAWPDPADPPFANACARIETDLAPESLMVLLHGLEEEFGRARTVRNAPRTLDLDLVDYRGQVRGGGELLLPHPRAHMRAFVLLPLREVAPRWRHPASGEGIDRLIAALAWSDRQLARPAGPPLKPAAVQRGA</sequence>
<evidence type="ECO:0000256" key="11">
    <source>
        <dbReference type="ARBA" id="ARBA00029766"/>
    </source>
</evidence>
<evidence type="ECO:0000259" key="13">
    <source>
        <dbReference type="PROSITE" id="PS00794"/>
    </source>
</evidence>
<comment type="pathway">
    <text evidence="1">Cofactor biosynthesis; tetrahydrofolate biosynthesis; 2-amino-4-hydroxy-6-hydroxymethyl-7,8-dihydropteridine diphosphate from 7,8-dihydroneopterin triphosphate: step 4/4.</text>
</comment>
<evidence type="ECO:0000256" key="3">
    <source>
        <dbReference type="ARBA" id="ARBA00013253"/>
    </source>
</evidence>